<reference evidence="1 2" key="1">
    <citation type="journal article" date="2005" name="Proc. Natl. Acad. Sci. U.S.A.">
        <title>Complete genome sequence of Vibrio fischeri: a symbiotic bacterium with pathogenic congeners.</title>
        <authorList>
            <person name="Ruby E.G."/>
            <person name="Urbanowski M."/>
            <person name="Campbell J."/>
            <person name="Dunn A."/>
            <person name="Faini M."/>
            <person name="Gunsalus R."/>
            <person name="Lostroh P."/>
            <person name="Lupp C."/>
            <person name="McCann J."/>
            <person name="Millikan D."/>
            <person name="Schaefer A."/>
            <person name="Stabb E."/>
            <person name="Stevens A."/>
            <person name="Visick K."/>
            <person name="Whistler C."/>
            <person name="Greenberg E.P."/>
        </authorList>
    </citation>
    <scope>NUCLEOTIDE SEQUENCE [LARGE SCALE GENOMIC DNA]</scope>
    <source>
        <strain evidence="2">ATCC 700601 / ES114</strain>
    </source>
</reference>
<gene>
    <name evidence="1" type="ordered locus">VF_A1093</name>
</gene>
<dbReference type="EMBL" id="CP000021">
    <property type="protein sequence ID" value="AAW88163.1"/>
    <property type="molecule type" value="Genomic_DNA"/>
</dbReference>
<organism evidence="1 2">
    <name type="scientific">Aliivibrio fischeri (strain ATCC 700601 / ES114)</name>
    <name type="common">Vibrio fischeri</name>
    <dbReference type="NCBI Taxonomy" id="312309"/>
    <lineage>
        <taxon>Bacteria</taxon>
        <taxon>Pseudomonadati</taxon>
        <taxon>Pseudomonadota</taxon>
        <taxon>Gammaproteobacteria</taxon>
        <taxon>Vibrionales</taxon>
        <taxon>Vibrionaceae</taxon>
        <taxon>Aliivibrio</taxon>
    </lineage>
</organism>
<accession>Q5DYI3</accession>
<evidence type="ECO:0000313" key="1">
    <source>
        <dbReference type="EMBL" id="AAW88163.1"/>
    </source>
</evidence>
<evidence type="ECO:0000313" key="2">
    <source>
        <dbReference type="Proteomes" id="UP000000537"/>
    </source>
</evidence>
<protein>
    <submittedName>
        <fullName evidence="1">Uncharacterized protein</fullName>
    </submittedName>
</protein>
<proteinExistence type="predicted"/>
<name>Q5DYI3_ALIF1</name>
<dbReference type="eggNOG" id="ENOG502ZFSY">
    <property type="taxonomic scope" value="Bacteria"/>
</dbReference>
<keyword evidence="2" id="KW-1185">Reference proteome</keyword>
<reference evidence="1 2" key="2">
    <citation type="journal article" date="2008" name="BMC Genomics">
        <title>Comparative genomics-based investigation of resequencing targets in Vibrio fischeri: focus on point miscalls and artefactual expansions.</title>
        <authorList>
            <person name="Mandel M.J."/>
            <person name="Stabb E.V."/>
            <person name="Ruby E.G."/>
        </authorList>
    </citation>
    <scope>NUCLEOTIDE SEQUENCE [LARGE SCALE GENOMIC DNA]</scope>
    <source>
        <strain evidence="2">ATCC 700601 / ES114</strain>
    </source>
</reference>
<dbReference type="HOGENOM" id="CLU_193104_0_0_6"/>
<sequence length="84" mass="9748">MINKFKVTIKKQRYLMKVNFTIFKNNMSWDALIHQLNSDVLLRNLLMKGQLDSLDVDFSYCEETGEGSITNSHNQTIGNFIVSF</sequence>
<dbReference type="KEGG" id="vfi:VF_A1093"/>
<dbReference type="EnsemblBacteria" id="AAW88163">
    <property type="protein sequence ID" value="AAW88163"/>
    <property type="gene ID" value="VF_A1093"/>
</dbReference>
<dbReference type="PATRIC" id="fig|312309.11.peg.3693"/>
<dbReference type="AlphaFoldDB" id="Q5DYI3"/>
<dbReference type="OrthoDB" id="5819165at2"/>
<dbReference type="Proteomes" id="UP000000537">
    <property type="component" value="Chromosome II"/>
</dbReference>